<dbReference type="InterPro" id="IPR037925">
    <property type="entry name" value="FlgE/F/G-like"/>
</dbReference>
<dbReference type="PROSITE" id="PS00588">
    <property type="entry name" value="FLAGELLA_BB_ROD"/>
    <property type="match status" value="1"/>
</dbReference>
<dbReference type="NCBIfam" id="TIGR03506">
    <property type="entry name" value="FlgEFG_subfam"/>
    <property type="match status" value="2"/>
</dbReference>
<dbReference type="PANTHER" id="PTHR30435:SF1">
    <property type="entry name" value="FLAGELLAR HOOK PROTEIN FLGE"/>
    <property type="match status" value="1"/>
</dbReference>
<feature type="domain" description="Flagellar basal-body/hook protein C-terminal" evidence="6">
    <location>
        <begin position="249"/>
        <end position="293"/>
    </location>
</feature>
<dbReference type="InterPro" id="IPR001444">
    <property type="entry name" value="Flag_bb_rod_N"/>
</dbReference>
<evidence type="ECO:0000259" key="5">
    <source>
        <dbReference type="Pfam" id="PF00460"/>
    </source>
</evidence>
<dbReference type="InterPro" id="IPR010930">
    <property type="entry name" value="Flg_bb/hook_C_dom"/>
</dbReference>
<dbReference type="AlphaFoldDB" id="A0AAU7VQJ4"/>
<keyword evidence="8" id="KW-0969">Cilium</keyword>
<dbReference type="InterPro" id="IPR053967">
    <property type="entry name" value="LlgE_F_G-like_D1"/>
</dbReference>
<evidence type="ECO:0000256" key="1">
    <source>
        <dbReference type="ARBA" id="ARBA00004117"/>
    </source>
</evidence>
<dbReference type="Pfam" id="PF00460">
    <property type="entry name" value="Flg_bb_rod"/>
    <property type="match status" value="1"/>
</dbReference>
<dbReference type="EMBL" id="CP158367">
    <property type="protein sequence ID" value="XBX76222.1"/>
    <property type="molecule type" value="Genomic_DNA"/>
</dbReference>
<protein>
    <recommendedName>
        <fullName evidence="4">Flagellar hook protein FlgE</fullName>
    </recommendedName>
</protein>
<reference evidence="8" key="1">
    <citation type="journal article" date="2013" name="Extremophiles">
        <title>Proteinivorax tanatarense gen. nov., sp. nov., an anaerobic, haloalkaliphilic, proteolytic bacterium isolated from a decaying algal bloom, and proposal of Proteinivoraceae fam. nov.</title>
        <authorList>
            <person name="Kevbrin V."/>
            <person name="Boltyanskaya Y."/>
            <person name="Zhilina T."/>
            <person name="Kolganova T."/>
            <person name="Lavrentjeva E."/>
            <person name="Kuznetsov B."/>
        </authorList>
    </citation>
    <scope>NUCLEOTIDE SEQUENCE</scope>
    <source>
        <strain evidence="8">Z-910T</strain>
    </source>
</reference>
<evidence type="ECO:0000256" key="4">
    <source>
        <dbReference type="RuleBase" id="RU362116"/>
    </source>
</evidence>
<reference evidence="8" key="2">
    <citation type="submission" date="2024-06" db="EMBL/GenBank/DDBJ databases">
        <authorList>
            <person name="Petrova K.O."/>
            <person name="Toshchakov S.V."/>
            <person name="Boltjanskaja Y.V."/>
            <person name="Kevbrin V."/>
        </authorList>
    </citation>
    <scope>NUCLEOTIDE SEQUENCE</scope>
    <source>
        <strain evidence="8">Z-910T</strain>
    </source>
</reference>
<dbReference type="GO" id="GO:0005829">
    <property type="term" value="C:cytosol"/>
    <property type="evidence" value="ECO:0007669"/>
    <property type="project" value="TreeGrafter"/>
</dbReference>
<evidence type="ECO:0000259" key="6">
    <source>
        <dbReference type="Pfam" id="PF06429"/>
    </source>
</evidence>
<comment type="subcellular location">
    <subcellularLocation>
        <location evidence="1 4">Bacterial flagellum basal body</location>
    </subcellularLocation>
</comment>
<evidence type="ECO:0000256" key="2">
    <source>
        <dbReference type="ARBA" id="ARBA00009677"/>
    </source>
</evidence>
<dbReference type="Pfam" id="PF06429">
    <property type="entry name" value="Flg_bbr_C"/>
    <property type="match status" value="1"/>
</dbReference>
<name>A0AAU7VQJ4_9FIRM</name>
<gene>
    <name evidence="8" type="ORF">PRVXT_001403</name>
</gene>
<dbReference type="GO" id="GO:0071978">
    <property type="term" value="P:bacterial-type flagellum-dependent swarming motility"/>
    <property type="evidence" value="ECO:0007669"/>
    <property type="project" value="TreeGrafter"/>
</dbReference>
<dbReference type="RefSeq" id="WP_350344956.1">
    <property type="nucleotide sequence ID" value="NZ_CP158367.1"/>
</dbReference>
<keyword evidence="3 4" id="KW-0975">Bacterial flagellum</keyword>
<dbReference type="InterPro" id="IPR020013">
    <property type="entry name" value="Flagellar_FlgE/F/G"/>
</dbReference>
<dbReference type="PANTHER" id="PTHR30435">
    <property type="entry name" value="FLAGELLAR PROTEIN"/>
    <property type="match status" value="1"/>
</dbReference>
<organism evidence="8">
    <name type="scientific">Proteinivorax tanatarense</name>
    <dbReference type="NCBI Taxonomy" id="1260629"/>
    <lineage>
        <taxon>Bacteria</taxon>
        <taxon>Bacillati</taxon>
        <taxon>Bacillota</taxon>
        <taxon>Clostridia</taxon>
        <taxon>Eubacteriales</taxon>
        <taxon>Proteinivoracaceae</taxon>
        <taxon>Proteinivorax</taxon>
    </lineage>
</organism>
<evidence type="ECO:0000256" key="3">
    <source>
        <dbReference type="ARBA" id="ARBA00023143"/>
    </source>
</evidence>
<keyword evidence="8" id="KW-0966">Cell projection</keyword>
<keyword evidence="8" id="KW-0282">Flagellum</keyword>
<sequence length="295" mass="31525">MLRSMYSGVSGLQNHQIKMDVVGNNIANVNTMSYKTSDVHFKDIYSQTLSGASAPMGTRGGVNPMQVGLGMDVANIAINHEQGASQVTGKTTDLMIDGDGYFMVGSLDEDGEVNEVFYTRAGNFEVDEAGNIVSGTNGYYLLGAGVEEDGDGNREITDENLDSSETLQPINVNEFSDGGNVIFDISQDGSVVEIEEDGTVNPLGRVGVSYFNNPAGLLRTGDNLYTPSANSGEANIGIPGSENLGVIYSGAIEMSNVDLSKEFTDMIITQRGFQANSRIITTSDELLNELINLKR</sequence>
<evidence type="ECO:0000259" key="7">
    <source>
        <dbReference type="Pfam" id="PF22692"/>
    </source>
</evidence>
<comment type="function">
    <text evidence="4">A flexible structure which links the flagellar filament to the drive apparatus in the basal body.</text>
</comment>
<dbReference type="GO" id="GO:0009424">
    <property type="term" value="C:bacterial-type flagellum hook"/>
    <property type="evidence" value="ECO:0007669"/>
    <property type="project" value="TreeGrafter"/>
</dbReference>
<dbReference type="GO" id="GO:0009425">
    <property type="term" value="C:bacterial-type flagellum basal body"/>
    <property type="evidence" value="ECO:0007669"/>
    <property type="project" value="UniProtKB-SubCell"/>
</dbReference>
<dbReference type="SUPFAM" id="SSF117143">
    <property type="entry name" value="Flagellar hook protein flgE"/>
    <property type="match status" value="1"/>
</dbReference>
<proteinExistence type="inferred from homology"/>
<dbReference type="Pfam" id="PF22692">
    <property type="entry name" value="LlgE_F_G_D1"/>
    <property type="match status" value="1"/>
</dbReference>
<evidence type="ECO:0000313" key="8">
    <source>
        <dbReference type="EMBL" id="XBX76222.1"/>
    </source>
</evidence>
<feature type="domain" description="Flagellar hook protein FlgE/F/G-like D1" evidence="7">
    <location>
        <begin position="95"/>
        <end position="200"/>
    </location>
</feature>
<feature type="domain" description="Flagellar basal body rod protein N-terminal" evidence="5">
    <location>
        <begin position="5"/>
        <end position="35"/>
    </location>
</feature>
<dbReference type="InterPro" id="IPR019776">
    <property type="entry name" value="Flagellar_basal_body_rod_CS"/>
</dbReference>
<comment type="similarity">
    <text evidence="2 4">Belongs to the flagella basal body rod proteins family.</text>
</comment>
<accession>A0AAU7VQJ4</accession>